<accession>A0A0N4UFR5</accession>
<sequence>MEQIIVEQQFRGRRHTIQGEPLNVNPNLTPKLIQQSSHSSDIVPENANLEKQSSQDSSIPTSPLNILKPVKHRHSIPSNDNHYLNYLSRQSIASSDYLHSNLVGTLSNKRRNRLSRNSLPNDYQTPAEFIESVRRDLNKL</sequence>
<proteinExistence type="predicted"/>
<dbReference type="Proteomes" id="UP000274756">
    <property type="component" value="Unassembled WGS sequence"/>
</dbReference>
<evidence type="ECO:0000313" key="2">
    <source>
        <dbReference type="EMBL" id="VDN51217.1"/>
    </source>
</evidence>
<gene>
    <name evidence="2" type="ORF">DME_LOCUS1190</name>
</gene>
<name>A0A0N4UFR5_DRAME</name>
<feature type="compositionally biased region" description="Polar residues" evidence="1">
    <location>
        <begin position="49"/>
        <end position="64"/>
    </location>
</feature>
<dbReference type="Proteomes" id="UP000038040">
    <property type="component" value="Unplaced"/>
</dbReference>
<evidence type="ECO:0000313" key="4">
    <source>
        <dbReference type="Proteomes" id="UP000274756"/>
    </source>
</evidence>
<dbReference type="WBParaSite" id="DME_0000629301-mRNA-1">
    <property type="protein sequence ID" value="DME_0000629301-mRNA-1"/>
    <property type="gene ID" value="DME_0000629301"/>
</dbReference>
<dbReference type="AlphaFoldDB" id="A0A0N4UFR5"/>
<evidence type="ECO:0000313" key="3">
    <source>
        <dbReference type="Proteomes" id="UP000038040"/>
    </source>
</evidence>
<reference evidence="5" key="1">
    <citation type="submission" date="2017-02" db="UniProtKB">
        <authorList>
            <consortium name="WormBaseParasite"/>
        </authorList>
    </citation>
    <scope>IDENTIFICATION</scope>
</reference>
<evidence type="ECO:0000256" key="1">
    <source>
        <dbReference type="SAM" id="MobiDB-lite"/>
    </source>
</evidence>
<reference evidence="2 4" key="2">
    <citation type="submission" date="2018-11" db="EMBL/GenBank/DDBJ databases">
        <authorList>
            <consortium name="Pathogen Informatics"/>
        </authorList>
    </citation>
    <scope>NUCLEOTIDE SEQUENCE [LARGE SCALE GENOMIC DNA]</scope>
</reference>
<protein>
    <submittedName>
        <fullName evidence="2 5">Uncharacterized protein</fullName>
    </submittedName>
</protein>
<dbReference type="EMBL" id="UYYG01000015">
    <property type="protein sequence ID" value="VDN51217.1"/>
    <property type="molecule type" value="Genomic_DNA"/>
</dbReference>
<evidence type="ECO:0000313" key="5">
    <source>
        <dbReference type="WBParaSite" id="DME_0000629301-mRNA-1"/>
    </source>
</evidence>
<keyword evidence="4" id="KW-1185">Reference proteome</keyword>
<organism evidence="3 5">
    <name type="scientific">Dracunculus medinensis</name>
    <name type="common">Guinea worm</name>
    <dbReference type="NCBI Taxonomy" id="318479"/>
    <lineage>
        <taxon>Eukaryota</taxon>
        <taxon>Metazoa</taxon>
        <taxon>Ecdysozoa</taxon>
        <taxon>Nematoda</taxon>
        <taxon>Chromadorea</taxon>
        <taxon>Rhabditida</taxon>
        <taxon>Spirurina</taxon>
        <taxon>Dracunculoidea</taxon>
        <taxon>Dracunculidae</taxon>
        <taxon>Dracunculus</taxon>
    </lineage>
</organism>
<feature type="region of interest" description="Disordered" evidence="1">
    <location>
        <begin position="36"/>
        <end position="64"/>
    </location>
</feature>